<dbReference type="AlphaFoldDB" id="A0A3B4ZND7"/>
<evidence type="ECO:0000313" key="1">
    <source>
        <dbReference type="Ensembl" id="ENSSPAP00000009745.1"/>
    </source>
</evidence>
<dbReference type="STRING" id="144197.ENSSPAP00000009745"/>
<dbReference type="GeneTree" id="ENSGT01120000274027"/>
<organism evidence="1">
    <name type="scientific">Stegastes partitus</name>
    <name type="common">bicolor damselfish</name>
    <dbReference type="NCBI Taxonomy" id="144197"/>
    <lineage>
        <taxon>Eukaryota</taxon>
        <taxon>Metazoa</taxon>
        <taxon>Chordata</taxon>
        <taxon>Craniata</taxon>
        <taxon>Vertebrata</taxon>
        <taxon>Euteleostomi</taxon>
        <taxon>Actinopterygii</taxon>
        <taxon>Neopterygii</taxon>
        <taxon>Teleostei</taxon>
        <taxon>Neoteleostei</taxon>
        <taxon>Acanthomorphata</taxon>
        <taxon>Ovalentaria</taxon>
        <taxon>Pomacentridae</taxon>
        <taxon>Stegastes</taxon>
    </lineage>
</organism>
<dbReference type="Ensembl" id="ENSSPAT00000009920.1">
    <property type="protein sequence ID" value="ENSSPAP00000009745.1"/>
    <property type="gene ID" value="ENSSPAG00000007435.1"/>
</dbReference>
<sequence>MGKRILVESFLTGLNLPTLNEEQQDVLDAPITTEEIVEVIRSLSSGKAPGLDGFTAEFFKCFATELAPLLLDVYTEAFDAGSSTQLLKDKGVSAGLQAEDGVLSVRHL</sequence>
<dbReference type="PANTHER" id="PTHR19446">
    <property type="entry name" value="REVERSE TRANSCRIPTASES"/>
    <property type="match status" value="1"/>
</dbReference>
<protein>
    <recommendedName>
        <fullName evidence="2">Reverse transcriptase domain-containing protein</fullName>
    </recommendedName>
</protein>
<reference evidence="1" key="1">
    <citation type="submission" date="2023-09" db="UniProtKB">
        <authorList>
            <consortium name="Ensembl"/>
        </authorList>
    </citation>
    <scope>IDENTIFICATION</scope>
</reference>
<evidence type="ECO:0008006" key="2">
    <source>
        <dbReference type="Google" id="ProtNLM"/>
    </source>
</evidence>
<proteinExistence type="predicted"/>
<name>A0A3B4ZND7_9TELE</name>
<accession>A0A3B4ZND7</accession>